<evidence type="ECO:0000313" key="2">
    <source>
        <dbReference type="EMBL" id="CAG1849666.1"/>
    </source>
</evidence>
<dbReference type="InParanoid" id="A0A804IA97"/>
<keyword evidence="4" id="KW-1185">Reference proteome</keyword>
<gene>
    <name evidence="2" type="ORF">GSMUA_212520.1</name>
</gene>
<keyword evidence="1" id="KW-1133">Transmembrane helix</keyword>
<reference evidence="2" key="1">
    <citation type="submission" date="2021-03" db="EMBL/GenBank/DDBJ databases">
        <authorList>
            <consortium name="Genoscope - CEA"/>
            <person name="William W."/>
        </authorList>
    </citation>
    <scope>NUCLEOTIDE SEQUENCE</scope>
    <source>
        <strain evidence="2">Doubled-haploid Pahang</strain>
    </source>
</reference>
<evidence type="ECO:0000256" key="1">
    <source>
        <dbReference type="SAM" id="Phobius"/>
    </source>
</evidence>
<keyword evidence="1" id="KW-0812">Transmembrane</keyword>
<dbReference type="EnsemblPlants" id="Ma03_t09620.1">
    <property type="protein sequence ID" value="Ma03_p09620.1"/>
    <property type="gene ID" value="Ma03_g09620"/>
</dbReference>
<feature type="transmembrane region" description="Helical" evidence="1">
    <location>
        <begin position="54"/>
        <end position="80"/>
    </location>
</feature>
<protein>
    <submittedName>
        <fullName evidence="2">(wild Malaysian banana) hypothetical protein</fullName>
    </submittedName>
</protein>
<dbReference type="AlphaFoldDB" id="A0A804IA97"/>
<name>A0A804IA97_MUSAM</name>
<dbReference type="Proteomes" id="UP000012960">
    <property type="component" value="Unplaced"/>
</dbReference>
<sequence>MAIAAASYVTARPPHPLAHRSPAACRPHYTHMTFLWGKNSEILFMGWPGTRGSMYALALGVGLAYLVMLAVMSVMSFLLFDSTTSQKTPLQSAGGGIRGNLIFGQRPMPLRKEKLRPSNPYLLHRDSLR</sequence>
<reference evidence="3" key="2">
    <citation type="submission" date="2021-05" db="UniProtKB">
        <authorList>
            <consortium name="EnsemblPlants"/>
        </authorList>
    </citation>
    <scope>IDENTIFICATION</scope>
    <source>
        <strain evidence="3">subsp. malaccensis</strain>
    </source>
</reference>
<dbReference type="EMBL" id="HG996468">
    <property type="protein sequence ID" value="CAG1849666.1"/>
    <property type="molecule type" value="Genomic_DNA"/>
</dbReference>
<accession>A0A804IA97</accession>
<organism evidence="3 4">
    <name type="scientific">Musa acuminata subsp. malaccensis</name>
    <name type="common">Wild banana</name>
    <name type="synonym">Musa malaccensis</name>
    <dbReference type="NCBI Taxonomy" id="214687"/>
    <lineage>
        <taxon>Eukaryota</taxon>
        <taxon>Viridiplantae</taxon>
        <taxon>Streptophyta</taxon>
        <taxon>Embryophyta</taxon>
        <taxon>Tracheophyta</taxon>
        <taxon>Spermatophyta</taxon>
        <taxon>Magnoliopsida</taxon>
        <taxon>Liliopsida</taxon>
        <taxon>Zingiberales</taxon>
        <taxon>Musaceae</taxon>
        <taxon>Musa</taxon>
    </lineage>
</organism>
<dbReference type="Gramene" id="Ma03_t09620.1">
    <property type="protein sequence ID" value="Ma03_p09620.1"/>
    <property type="gene ID" value="Ma03_g09620"/>
</dbReference>
<proteinExistence type="predicted"/>
<evidence type="ECO:0000313" key="3">
    <source>
        <dbReference type="EnsemblPlants" id="Ma03_p09620.1"/>
    </source>
</evidence>
<evidence type="ECO:0000313" key="4">
    <source>
        <dbReference type="Proteomes" id="UP000012960"/>
    </source>
</evidence>
<keyword evidence="1" id="KW-0472">Membrane</keyword>